<comment type="caution">
    <text evidence="1">The sequence shown here is derived from an EMBL/GenBank/DDBJ whole genome shotgun (WGS) entry which is preliminary data.</text>
</comment>
<name>A0A7W7YJ59_9BACT</name>
<organism evidence="1 2">
    <name type="scientific">Prosthecobacter dejongeii</name>
    <dbReference type="NCBI Taxonomy" id="48465"/>
    <lineage>
        <taxon>Bacteria</taxon>
        <taxon>Pseudomonadati</taxon>
        <taxon>Verrucomicrobiota</taxon>
        <taxon>Verrucomicrobiia</taxon>
        <taxon>Verrucomicrobiales</taxon>
        <taxon>Verrucomicrobiaceae</taxon>
        <taxon>Prosthecobacter</taxon>
    </lineage>
</organism>
<dbReference type="EMBL" id="JACHIF010000002">
    <property type="protein sequence ID" value="MBB5037210.1"/>
    <property type="molecule type" value="Genomic_DNA"/>
</dbReference>
<proteinExistence type="predicted"/>
<sequence length="121" mass="12836">MCSSINPKGVAAFCRIAPSSHLGQNLFEVRPSSIHIIVLSQGCSNLGLKYTSPLGLKNLTANNLRHYSPFALSPKPKGLVAFSPGLAQPWVSKASDMCSSINPKGVASVKRGATGHRNLHQ</sequence>
<protein>
    <submittedName>
        <fullName evidence="1">Uncharacterized protein</fullName>
    </submittedName>
</protein>
<evidence type="ECO:0000313" key="1">
    <source>
        <dbReference type="EMBL" id="MBB5037210.1"/>
    </source>
</evidence>
<gene>
    <name evidence="1" type="ORF">HNQ64_001452</name>
</gene>
<accession>A0A7W7YJ59</accession>
<dbReference type="Proteomes" id="UP000534294">
    <property type="component" value="Unassembled WGS sequence"/>
</dbReference>
<dbReference type="AlphaFoldDB" id="A0A7W7YJ59"/>
<reference evidence="1 2" key="1">
    <citation type="submission" date="2020-08" db="EMBL/GenBank/DDBJ databases">
        <title>Genomic Encyclopedia of Type Strains, Phase IV (KMG-IV): sequencing the most valuable type-strain genomes for metagenomic binning, comparative biology and taxonomic classification.</title>
        <authorList>
            <person name="Goeker M."/>
        </authorList>
    </citation>
    <scope>NUCLEOTIDE SEQUENCE [LARGE SCALE GENOMIC DNA]</scope>
    <source>
        <strain evidence="1 2">DSM 12251</strain>
    </source>
</reference>
<evidence type="ECO:0000313" key="2">
    <source>
        <dbReference type="Proteomes" id="UP000534294"/>
    </source>
</evidence>
<keyword evidence="2" id="KW-1185">Reference proteome</keyword>